<dbReference type="PANTHER" id="PTHR30615:SF8">
    <property type="entry name" value="UPF0047 PROTEIN C4A8.02C"/>
    <property type="match status" value="1"/>
</dbReference>
<reference evidence="2" key="2">
    <citation type="submission" date="2020-05" db="UniProtKB">
        <authorList>
            <consortium name="EnsemblMetazoa"/>
        </authorList>
    </citation>
    <scope>IDENTIFICATION</scope>
    <source>
        <strain evidence="2">IAEA</strain>
    </source>
</reference>
<dbReference type="InterPro" id="IPR001602">
    <property type="entry name" value="UPF0047_YjbQ-like"/>
</dbReference>
<organism evidence="2 3">
    <name type="scientific">Glossina palpalis gambiensis</name>
    <dbReference type="NCBI Taxonomy" id="67801"/>
    <lineage>
        <taxon>Eukaryota</taxon>
        <taxon>Metazoa</taxon>
        <taxon>Ecdysozoa</taxon>
        <taxon>Arthropoda</taxon>
        <taxon>Hexapoda</taxon>
        <taxon>Insecta</taxon>
        <taxon>Pterygota</taxon>
        <taxon>Neoptera</taxon>
        <taxon>Endopterygota</taxon>
        <taxon>Diptera</taxon>
        <taxon>Brachycera</taxon>
        <taxon>Muscomorpha</taxon>
        <taxon>Hippoboscoidea</taxon>
        <taxon>Glossinidae</taxon>
        <taxon>Glossina</taxon>
    </lineage>
</organism>
<dbReference type="STRING" id="67801.A0A1B0APX9"/>
<reference evidence="3" key="1">
    <citation type="submission" date="2015-01" db="EMBL/GenBank/DDBJ databases">
        <authorList>
            <person name="Aksoy S."/>
            <person name="Warren W."/>
            <person name="Wilson R.K."/>
        </authorList>
    </citation>
    <scope>NUCLEOTIDE SEQUENCE [LARGE SCALE GENOMIC DNA]</scope>
    <source>
        <strain evidence="3">IAEA</strain>
    </source>
</reference>
<evidence type="ECO:0000313" key="3">
    <source>
        <dbReference type="Proteomes" id="UP000092460"/>
    </source>
</evidence>
<name>A0A1B0APX9_9MUSC</name>
<feature type="region of interest" description="Disordered" evidence="1">
    <location>
        <begin position="28"/>
        <end position="60"/>
    </location>
</feature>
<evidence type="ECO:0000256" key="1">
    <source>
        <dbReference type="SAM" id="MobiDB-lite"/>
    </source>
</evidence>
<dbReference type="AlphaFoldDB" id="A0A1B0APX9"/>
<proteinExistence type="predicted"/>
<dbReference type="PANTHER" id="PTHR30615">
    <property type="entry name" value="UNCHARACTERIZED PROTEIN YJBQ-RELATED"/>
    <property type="match status" value="1"/>
</dbReference>
<feature type="compositionally biased region" description="Gly residues" evidence="1">
    <location>
        <begin position="44"/>
        <end position="60"/>
    </location>
</feature>
<dbReference type="EnsemblMetazoa" id="GPPI004303-RA">
    <property type="protein sequence ID" value="GPPI004303-PA"/>
    <property type="gene ID" value="GPPI004303"/>
</dbReference>
<feature type="compositionally biased region" description="Low complexity" evidence="1">
    <location>
        <begin position="31"/>
        <end position="41"/>
    </location>
</feature>
<evidence type="ECO:0000313" key="2">
    <source>
        <dbReference type="EnsemblMetazoa" id="GPPI004303-PA"/>
    </source>
</evidence>
<keyword evidence="3" id="KW-1185">Reference proteome</keyword>
<dbReference type="VEuPathDB" id="VectorBase:GPPI004303"/>
<accession>A0A1B0APX9</accession>
<dbReference type="EMBL" id="JXJN01001608">
    <property type="status" value="NOT_ANNOTATED_CDS"/>
    <property type="molecule type" value="Genomic_DNA"/>
</dbReference>
<protein>
    <submittedName>
        <fullName evidence="2">Uncharacterized protein</fullName>
    </submittedName>
</protein>
<dbReference type="Proteomes" id="UP000092460">
    <property type="component" value="Unassembled WGS sequence"/>
</dbReference>
<sequence length="147" mass="15940">MASSKWDLVWGEHVLFMEEGAKRQLTGNIRSSSSNSTMASSNHRGGGGGGVGGGGGGGAAGSGLQVGSAWFQRKINLRPQHRGVHLVTEEILRQMPELGQFSVGLCHVQIDEFRNLLCELNYLTNGYDGIYSEFTKKAEDCNLYTFL</sequence>